<feature type="region of interest" description="Disordered" evidence="2">
    <location>
        <begin position="43"/>
        <end position="77"/>
    </location>
</feature>
<dbReference type="Proteomes" id="UP000315995">
    <property type="component" value="Chromosome"/>
</dbReference>
<dbReference type="Pfam" id="PF01839">
    <property type="entry name" value="FG-GAP"/>
    <property type="match status" value="1"/>
</dbReference>
<dbReference type="Pfam" id="PF07593">
    <property type="entry name" value="UnbV_ASPIC"/>
    <property type="match status" value="1"/>
</dbReference>
<dbReference type="InterPro" id="IPR028994">
    <property type="entry name" value="Integrin_alpha_N"/>
</dbReference>
<dbReference type="InterPro" id="IPR027039">
    <property type="entry name" value="Crtac1"/>
</dbReference>
<dbReference type="EMBL" id="CP041186">
    <property type="protein sequence ID" value="QDG49991.1"/>
    <property type="molecule type" value="Genomic_DNA"/>
</dbReference>
<keyword evidence="1" id="KW-0732">Signal</keyword>
<dbReference type="InterPro" id="IPR011519">
    <property type="entry name" value="UnbV_ASPIC"/>
</dbReference>
<evidence type="ECO:0000256" key="2">
    <source>
        <dbReference type="SAM" id="MobiDB-lite"/>
    </source>
</evidence>
<keyword evidence="5" id="KW-1185">Reference proteome</keyword>
<evidence type="ECO:0000313" key="4">
    <source>
        <dbReference type="EMBL" id="QDG49991.1"/>
    </source>
</evidence>
<evidence type="ECO:0000256" key="1">
    <source>
        <dbReference type="ARBA" id="ARBA00022729"/>
    </source>
</evidence>
<name>A0A4Y6PNU4_PERCE</name>
<evidence type="ECO:0000313" key="5">
    <source>
        <dbReference type="Proteomes" id="UP000315995"/>
    </source>
</evidence>
<feature type="domain" description="ASPIC/UnbV" evidence="3">
    <location>
        <begin position="543"/>
        <end position="609"/>
    </location>
</feature>
<dbReference type="PANTHER" id="PTHR16026">
    <property type="entry name" value="CARTILAGE ACIDIC PROTEIN 1"/>
    <property type="match status" value="1"/>
</dbReference>
<dbReference type="SUPFAM" id="SSF69318">
    <property type="entry name" value="Integrin alpha N-terminal domain"/>
    <property type="match status" value="1"/>
</dbReference>
<proteinExistence type="predicted"/>
<dbReference type="Pfam" id="PF13517">
    <property type="entry name" value="FG-GAP_3"/>
    <property type="match status" value="2"/>
</dbReference>
<accession>A0A4Y6PNU4</accession>
<dbReference type="Gene3D" id="2.130.10.130">
    <property type="entry name" value="Integrin alpha, N-terminal"/>
    <property type="match status" value="2"/>
</dbReference>
<evidence type="ECO:0000259" key="3">
    <source>
        <dbReference type="Pfam" id="PF07593"/>
    </source>
</evidence>
<gene>
    <name evidence="4" type="ORF">FIV42_04320</name>
</gene>
<dbReference type="OrthoDB" id="5287961at2"/>
<organism evidence="4 5">
    <name type="scientific">Persicimonas caeni</name>
    <dbReference type="NCBI Taxonomy" id="2292766"/>
    <lineage>
        <taxon>Bacteria</taxon>
        <taxon>Deltaproteobacteria</taxon>
        <taxon>Bradymonadales</taxon>
        <taxon>Bradymonadaceae</taxon>
        <taxon>Persicimonas</taxon>
    </lineage>
</organism>
<sequence>MPFRLPLWLGRYCAACGLSLLTFVGCGCSGEAPPDGDRNVYRAEDAGGRDGVNADASVDDLTTLPPPPERPGPFNLDCPPARLSDEQRRWLSHTPHCYGEGEPLFDDATESSQLVHTHGYADHLTLYKRQVGGGVALEDFNNDGALDLYLSNANGPNRLLLNDGNGQFFDCTAQTAMGFAQDWTNGVSSADYNNDGWQDLYLTNRGPDRLIRNNGDGTFTDVTEQASISADANSGTATWGDLDADGHLDLFVSALAWEYTNGYESIVPGRSRLYRNLGDGSFREVLHGVSFAPGASFISPMVDLDDDGDLDLLHTQEFYHITQTQYFRNDGPTSDGWIDWQERFEFRRLPVSHAVMGVAPFDINRDGRLDLAMSALWGMSPMREALLVNRGDTTFVDEAPDRGAFAMDAGYTPGETRRFVSWAMIAADIDNDRDEDLYVTYGHFSPGVDWDAPPEEHPPMTPDQPNALLVNDGHGHFTLADGSCAEDTGQSRAAAAGDVNGDGCVDLVVVNQNGNTRLLRNRCEAAGHAVSVRLLGTQSNRDAVGARVELTVGDNTQHKRVFAGSRGVHSSLPKRLHFGLGDADQADRLTVWWPSGKHQVFGPIPAGTVVLEEPSSSDAQ</sequence>
<dbReference type="PANTHER" id="PTHR16026:SF0">
    <property type="entry name" value="CARTILAGE ACIDIC PROTEIN 1"/>
    <property type="match status" value="1"/>
</dbReference>
<protein>
    <submittedName>
        <fullName evidence="4">CRTAC1 family protein</fullName>
    </submittedName>
</protein>
<reference evidence="4 5" key="1">
    <citation type="submission" date="2019-06" db="EMBL/GenBank/DDBJ databases">
        <title>Persicimonas caeni gen. nov., sp. nov., a predatory bacterium isolated from solar saltern.</title>
        <authorList>
            <person name="Wang S."/>
        </authorList>
    </citation>
    <scope>NUCLEOTIDE SEQUENCE [LARGE SCALE GENOMIC DNA]</scope>
    <source>
        <strain evidence="4 5">YN101</strain>
    </source>
</reference>
<dbReference type="InterPro" id="IPR013517">
    <property type="entry name" value="FG-GAP"/>
</dbReference>
<dbReference type="AlphaFoldDB" id="A0A4Y6PNU4"/>
<accession>A0A5B8XZF5</accession>
<dbReference type="PROSITE" id="PS51257">
    <property type="entry name" value="PROKAR_LIPOPROTEIN"/>
    <property type="match status" value="1"/>
</dbReference>